<dbReference type="PANTHER" id="PTHR10010:SF46">
    <property type="entry name" value="SODIUM-DEPENDENT PHOSPHATE TRANSPORT PROTEIN 2B"/>
    <property type="match status" value="1"/>
</dbReference>
<keyword evidence="5 7" id="KW-0472">Membrane</keyword>
<dbReference type="NCBIfam" id="NF037997">
    <property type="entry name" value="Na_Pi_symport"/>
    <property type="match status" value="1"/>
</dbReference>
<dbReference type="OrthoDB" id="9763003at2"/>
<dbReference type="Pfam" id="PF02690">
    <property type="entry name" value="Na_Pi_cotrans"/>
    <property type="match status" value="2"/>
</dbReference>
<keyword evidence="3 7" id="KW-0812">Transmembrane</keyword>
<keyword evidence="2" id="KW-1003">Cell membrane</keyword>
<dbReference type="GO" id="GO:0005436">
    <property type="term" value="F:sodium:phosphate symporter activity"/>
    <property type="evidence" value="ECO:0007669"/>
    <property type="project" value="InterPro"/>
</dbReference>
<feature type="transmembrane region" description="Helical" evidence="7">
    <location>
        <begin position="6"/>
        <end position="23"/>
    </location>
</feature>
<feature type="transmembrane region" description="Helical" evidence="7">
    <location>
        <begin position="204"/>
        <end position="224"/>
    </location>
</feature>
<feature type="transmembrane region" description="Helical" evidence="7">
    <location>
        <begin position="275"/>
        <end position="298"/>
    </location>
</feature>
<dbReference type="GO" id="GO:0044341">
    <property type="term" value="P:sodium-dependent phosphate transport"/>
    <property type="evidence" value="ECO:0007669"/>
    <property type="project" value="InterPro"/>
</dbReference>
<reference evidence="8 9" key="1">
    <citation type="journal article" date="2017" name="Syst. Appl. Microbiol.">
        <title>Lebetimonas natsushimae sp. nov., a novel strictly anaerobic, moderately thermophilic chemoautotroph isolated from a deep-sea hydrothermal vent polychaete nest in the Mid-Okinawa Trough.</title>
        <authorList>
            <person name="Nagata R."/>
            <person name="Takaki Y."/>
            <person name="Tame A."/>
            <person name="Nunoura T."/>
            <person name="Muto H."/>
            <person name="Mino S."/>
            <person name="Sawayama S."/>
            <person name="Takai K."/>
            <person name="Nakagawa S."/>
        </authorList>
    </citation>
    <scope>NUCLEOTIDE SEQUENCE [LARGE SCALE GENOMIC DNA]</scope>
    <source>
        <strain evidence="8 9">HS1857</strain>
    </source>
</reference>
<gene>
    <name evidence="8" type="ORF">LNAT_P1571</name>
</gene>
<evidence type="ECO:0000313" key="9">
    <source>
        <dbReference type="Proteomes" id="UP000217944"/>
    </source>
</evidence>
<dbReference type="PANTHER" id="PTHR10010">
    <property type="entry name" value="SOLUTE CARRIER FAMILY 34 SODIUM PHOSPHATE , MEMBER 2-RELATED"/>
    <property type="match status" value="1"/>
</dbReference>
<dbReference type="EMBL" id="BDME01000006">
    <property type="protein sequence ID" value="GAX88276.1"/>
    <property type="molecule type" value="Genomic_DNA"/>
</dbReference>
<dbReference type="Proteomes" id="UP000217944">
    <property type="component" value="Unassembled WGS sequence"/>
</dbReference>
<evidence type="ECO:0000256" key="2">
    <source>
        <dbReference type="ARBA" id="ARBA00022475"/>
    </source>
</evidence>
<dbReference type="GO" id="GO:0005886">
    <property type="term" value="C:plasma membrane"/>
    <property type="evidence" value="ECO:0007669"/>
    <property type="project" value="UniProtKB-SubCell"/>
</dbReference>
<evidence type="ECO:0000256" key="4">
    <source>
        <dbReference type="ARBA" id="ARBA00022989"/>
    </source>
</evidence>
<dbReference type="RefSeq" id="WP_096260099.1">
    <property type="nucleotide sequence ID" value="NZ_BDME01000006.1"/>
</dbReference>
<evidence type="ECO:0000313" key="8">
    <source>
        <dbReference type="EMBL" id="GAX88276.1"/>
    </source>
</evidence>
<comment type="subcellular location">
    <subcellularLocation>
        <location evidence="1">Cell membrane</location>
        <topology evidence="1">Multi-pass membrane protein</topology>
    </subcellularLocation>
</comment>
<keyword evidence="9" id="KW-1185">Reference proteome</keyword>
<evidence type="ECO:0000256" key="7">
    <source>
        <dbReference type="SAM" id="Phobius"/>
    </source>
</evidence>
<protein>
    <submittedName>
        <fullName evidence="8">Phosphate:Na+ symporter</fullName>
    </submittedName>
</protein>
<dbReference type="AlphaFoldDB" id="A0A292YGW9"/>
<evidence type="ECO:0000256" key="1">
    <source>
        <dbReference type="ARBA" id="ARBA00004651"/>
    </source>
</evidence>
<evidence type="ECO:0000256" key="3">
    <source>
        <dbReference type="ARBA" id="ARBA00022692"/>
    </source>
</evidence>
<evidence type="ECO:0000256" key="5">
    <source>
        <dbReference type="ARBA" id="ARBA00023136"/>
    </source>
</evidence>
<feature type="transmembrane region" description="Helical" evidence="7">
    <location>
        <begin position="44"/>
        <end position="74"/>
    </location>
</feature>
<feature type="transmembrane region" description="Helical" evidence="7">
    <location>
        <begin position="80"/>
        <end position="102"/>
    </location>
</feature>
<accession>A0A292YGW9</accession>
<feature type="transmembrane region" description="Helical" evidence="7">
    <location>
        <begin position="109"/>
        <end position="125"/>
    </location>
</feature>
<proteinExistence type="predicted"/>
<comment type="caution">
    <text evidence="8">The sequence shown here is derived from an EMBL/GenBank/DDBJ whole genome shotgun (WGS) entry which is preliminary data.</text>
</comment>
<feature type="transmembrane region" description="Helical" evidence="7">
    <location>
        <begin position="236"/>
        <end position="255"/>
    </location>
</feature>
<sequence>MIEAFAGLGLFLFGIYLFEDILKKLSSKSFKKIVNKLTGSNIKAFFSSIFFTAVFQSSSFVTLITLSLIGVGLINLENAIAVIFGANIGTTFTAWLVAVFGFEVNLMPLFYLFIGIGGFSILVENEKIKRIMLLLFAVGLLFYGLEIMKDSMQVFSKNFNINEYKNYPLIVFLLLGFLITAIIQSSSASIAIIQSALYSGVVDFNMASAFVIGANIGTTVTALIGSIGGNSDKKRLALAHVLFNISIGIIAFIFIKYLVNITLYFTDGLDNVLKIAFFHTLFNVLGVIIWFPFIDFYAKSLKKIIKDKKRSVVKYINSVDINISNLAIDALNKEIDRLSKKISNFALLAIYIPPSKIDKPVDKLLEENQDMIDVDFNKLYEEIREIEGEIYKFISHLKQNEEIMKLLKKTMYLATAAKSIKDMLGDIDRIYKEEGLEEFLQNIRYQILKATVLFIDYLNGNDVYDEIEKIYDQLAKSYKKASDIIKLISKNSQVSADINAIMINMLHLSKSYIKSLRNIMMLNSDK</sequence>
<name>A0A292YGW9_9BACT</name>
<organism evidence="8 9">
    <name type="scientific">Lebetimonas natsushimae</name>
    <dbReference type="NCBI Taxonomy" id="1936991"/>
    <lineage>
        <taxon>Bacteria</taxon>
        <taxon>Pseudomonadati</taxon>
        <taxon>Campylobacterota</taxon>
        <taxon>Epsilonproteobacteria</taxon>
        <taxon>Nautiliales</taxon>
        <taxon>Nautiliaceae</taxon>
        <taxon>Lebetimonas</taxon>
    </lineage>
</organism>
<evidence type="ECO:0000256" key="6">
    <source>
        <dbReference type="SAM" id="Coils"/>
    </source>
</evidence>
<keyword evidence="6" id="KW-0175">Coiled coil</keyword>
<dbReference type="InterPro" id="IPR003841">
    <property type="entry name" value="Na/Pi_transpt"/>
</dbReference>
<keyword evidence="4 7" id="KW-1133">Transmembrane helix</keyword>
<feature type="coiled-coil region" evidence="6">
    <location>
        <begin position="321"/>
        <end position="348"/>
    </location>
</feature>
<feature type="transmembrane region" description="Helical" evidence="7">
    <location>
        <begin position="169"/>
        <end position="192"/>
    </location>
</feature>